<dbReference type="EMBL" id="JTHG01000014">
    <property type="protein sequence ID" value="KMO26530.1"/>
    <property type="molecule type" value="Genomic_DNA"/>
</dbReference>
<feature type="region of interest" description="Disordered" evidence="1">
    <location>
        <begin position="76"/>
        <end position="141"/>
    </location>
</feature>
<reference evidence="2 3" key="1">
    <citation type="submission" date="2014-11" db="EMBL/GenBank/DDBJ databases">
        <title>Comparative genomics of Methylobacterium species.</title>
        <authorList>
            <person name="Chaudhry V."/>
            <person name="Patil P.B."/>
        </authorList>
    </citation>
    <scope>NUCLEOTIDE SEQUENCE [LARGE SCALE GENOMIC DNA]</scope>
    <source>
        <strain evidence="2 3">SE3.6</strain>
    </source>
</reference>
<comment type="caution">
    <text evidence="2">The sequence shown here is derived from an EMBL/GenBank/DDBJ whole genome shotgun (WGS) entry which is preliminary data.</text>
</comment>
<evidence type="ECO:0000313" key="2">
    <source>
        <dbReference type="EMBL" id="KMO26530.1"/>
    </source>
</evidence>
<protein>
    <submittedName>
        <fullName evidence="2">Uncharacterized protein</fullName>
    </submittedName>
</protein>
<organism evidence="2 3">
    <name type="scientific">Methylobacterium indicum</name>
    <dbReference type="NCBI Taxonomy" id="1775910"/>
    <lineage>
        <taxon>Bacteria</taxon>
        <taxon>Pseudomonadati</taxon>
        <taxon>Pseudomonadota</taxon>
        <taxon>Alphaproteobacteria</taxon>
        <taxon>Hyphomicrobiales</taxon>
        <taxon>Methylobacteriaceae</taxon>
        <taxon>Methylobacterium</taxon>
    </lineage>
</organism>
<proteinExistence type="predicted"/>
<sequence>MTDPLTFEMSLDLDILEPGRVLEAGAREYVRRHSAPTIDEARAHLAGDMAKALAVLVDLRDLTADGAVVVRIETTATDPELPRLPGPPPAPCRPRIRLPDRASRPRAHPRARGGPFPVQAPRVGRGVPPRLRRRGETWAST</sequence>
<name>A0ABR5HIN0_9HYPH</name>
<evidence type="ECO:0000313" key="3">
    <source>
        <dbReference type="Proteomes" id="UP000036471"/>
    </source>
</evidence>
<feature type="compositionally biased region" description="Low complexity" evidence="1">
    <location>
        <begin position="112"/>
        <end position="129"/>
    </location>
</feature>
<gene>
    <name evidence="2" type="ORF">QR79_01805</name>
</gene>
<accession>A0ABR5HIN0</accession>
<feature type="compositionally biased region" description="Pro residues" evidence="1">
    <location>
        <begin position="82"/>
        <end position="92"/>
    </location>
</feature>
<evidence type="ECO:0000256" key="1">
    <source>
        <dbReference type="SAM" id="MobiDB-lite"/>
    </source>
</evidence>
<dbReference type="Proteomes" id="UP000036471">
    <property type="component" value="Unassembled WGS sequence"/>
</dbReference>
<keyword evidence="3" id="KW-1185">Reference proteome</keyword>